<feature type="compositionally biased region" description="Basic and acidic residues" evidence="1">
    <location>
        <begin position="218"/>
        <end position="255"/>
    </location>
</feature>
<gene>
    <name evidence="2" type="ORF">UT24_C0029G0039</name>
</gene>
<dbReference type="AlphaFoldDB" id="A0A0G0M6Z9"/>
<proteinExistence type="predicted"/>
<sequence>MPWVNIPKSKWPQMEKCVSDLKKNPKFKPQRGKTKEESANAICYTSIMGGKRKGGEKMDKPVTINFYGNYWDKISEDDEIEKGGESDSMEKQKCPECGKMVTKDKMKAHMAETHPAKKVDDAKPLEEVPAEAPVEPEKTVEEAPAEEKPVEEDPKVETPAEEKVEEKMDKKAAEPEQSQNVTELLKSMIAKIDSLTKKEEKKVEKADDSAPADGTAPEGEKAPKEGEEAKPEGEKPEGESTEGAEKEEEKVEKAESSAVAELAKVNSTLSKFDQSLSKIGDQLKSFDERLKKIEEQPAPVKVSSPVTVSKNAEVTKLSDEEEKRLSEIKKQLEDLDYERQHNLDEYQKSNKWNKAFALIDERDRLEARKKGL</sequence>
<feature type="compositionally biased region" description="Basic and acidic residues" evidence="1">
    <location>
        <begin position="135"/>
        <end position="174"/>
    </location>
</feature>
<evidence type="ECO:0000256" key="1">
    <source>
        <dbReference type="SAM" id="MobiDB-lite"/>
    </source>
</evidence>
<reference evidence="2 3" key="1">
    <citation type="journal article" date="2015" name="Nature">
        <title>rRNA introns, odd ribosomes, and small enigmatic genomes across a large radiation of phyla.</title>
        <authorList>
            <person name="Brown C.T."/>
            <person name="Hug L.A."/>
            <person name="Thomas B.C."/>
            <person name="Sharon I."/>
            <person name="Castelle C.J."/>
            <person name="Singh A."/>
            <person name="Wilkins M.J."/>
            <person name="Williams K.H."/>
            <person name="Banfield J.F."/>
        </authorList>
    </citation>
    <scope>NUCLEOTIDE SEQUENCE [LARGE SCALE GENOMIC DNA]</scope>
</reference>
<organism evidence="2 3">
    <name type="scientific">Candidatus Woesebacteria bacterium GW2011_GWB1_39_12</name>
    <dbReference type="NCBI Taxonomy" id="1618574"/>
    <lineage>
        <taxon>Bacteria</taxon>
        <taxon>Candidatus Woeseibacteriota</taxon>
    </lineage>
</organism>
<feature type="compositionally biased region" description="Basic and acidic residues" evidence="1">
    <location>
        <begin position="194"/>
        <end position="208"/>
    </location>
</feature>
<name>A0A0G0M6Z9_9BACT</name>
<accession>A0A0G0M6Z9</accession>
<feature type="compositionally biased region" description="Basic and acidic residues" evidence="1">
    <location>
        <begin position="107"/>
        <end position="126"/>
    </location>
</feature>
<feature type="region of interest" description="Disordered" evidence="1">
    <location>
        <begin position="107"/>
        <end position="259"/>
    </location>
</feature>
<evidence type="ECO:0000313" key="3">
    <source>
        <dbReference type="Proteomes" id="UP000033881"/>
    </source>
</evidence>
<evidence type="ECO:0000313" key="2">
    <source>
        <dbReference type="EMBL" id="KKQ99027.1"/>
    </source>
</evidence>
<protein>
    <submittedName>
        <fullName evidence="2">Uncharacterized protein</fullName>
    </submittedName>
</protein>
<dbReference type="Proteomes" id="UP000033881">
    <property type="component" value="Unassembled WGS sequence"/>
</dbReference>
<dbReference type="EMBL" id="LBWB01000029">
    <property type="protein sequence ID" value="KKQ99027.1"/>
    <property type="molecule type" value="Genomic_DNA"/>
</dbReference>
<dbReference type="STRING" id="1618574.UT24_C0029G0039"/>
<comment type="caution">
    <text evidence="2">The sequence shown here is derived from an EMBL/GenBank/DDBJ whole genome shotgun (WGS) entry which is preliminary data.</text>
</comment>